<dbReference type="RefSeq" id="WP_014469467.1">
    <property type="nucleotide sequence ID" value="NZ_JAIW01000045.1"/>
</dbReference>
<dbReference type="GO" id="GO:0015074">
    <property type="term" value="P:DNA integration"/>
    <property type="evidence" value="ECO:0007669"/>
    <property type="project" value="InterPro"/>
</dbReference>
<feature type="domain" description="Integrase catalytic" evidence="2">
    <location>
        <begin position="222"/>
        <end position="425"/>
    </location>
</feature>
<dbReference type="EMBL" id="JAIW01000045">
    <property type="protein sequence ID" value="KLE09449.1"/>
    <property type="molecule type" value="Genomic_DNA"/>
</dbReference>
<dbReference type="InterPro" id="IPR012337">
    <property type="entry name" value="RNaseH-like_sf"/>
</dbReference>
<proteinExistence type="predicted"/>
<evidence type="ECO:0000313" key="3">
    <source>
        <dbReference type="EMBL" id="KLE09449.1"/>
    </source>
</evidence>
<name>A0A0G9KSA0_9BACT</name>
<comment type="caution">
    <text evidence="3">The sequence shown here is derived from an EMBL/GenBank/DDBJ whole genome shotgun (WGS) entry which is preliminary data.</text>
</comment>
<accession>A0A0G9KSA0</accession>
<feature type="compositionally biased region" description="Basic and acidic residues" evidence="1">
    <location>
        <begin position="585"/>
        <end position="603"/>
    </location>
</feature>
<organism evidence="3 4">
    <name type="scientific">Aliarcobacter butzleri L355</name>
    <dbReference type="NCBI Taxonomy" id="1447263"/>
    <lineage>
        <taxon>Bacteria</taxon>
        <taxon>Pseudomonadati</taxon>
        <taxon>Campylobacterota</taxon>
        <taxon>Epsilonproteobacteria</taxon>
        <taxon>Campylobacterales</taxon>
        <taxon>Arcobacteraceae</taxon>
        <taxon>Aliarcobacter</taxon>
    </lineage>
</organism>
<evidence type="ECO:0000313" key="4">
    <source>
        <dbReference type="Proteomes" id="UP000035154"/>
    </source>
</evidence>
<dbReference type="AlphaFoldDB" id="A0A0G9KSA0"/>
<sequence length="628" mass="73224">MSNIIKFEIDSKIFYKDLEYIIKGYPSFNEVLLKRDTSPFNEKIVKVHELIVEPKNIKENKKTLVDLSEKDFDKANERFEIIKSLIDKKDRSANDVLKVAKKYKKGIATIYRWLNTYEQYRSISSLSSKREFCGAKGKSRLNKSVDTIINDVIEEYYLNKQQYPLQMIYDEIVYKCRNLNIKAPTKNTLRNRINSLHPKIIAKNRKGIKINETRGMPSNFPEVKMPLDIIQIDHTKVDVILVDDETRKPIGRPFITVAIDVYSRMIFGFYISLEAPSYFSVGQCLLNAILPKDDFIKKYGIKGEWPVYGLPKKVHMDNAKEFRSISLQNFCKEYRIEDIYRPVARPEFGGAIERVIGTCMKKVHTLPGSTFSNIFEKGNYDSDGNAVMTIDNLEKWYLDFVINVYHKTEHSSVGMTPEEKFYQGLYGVGKDKAIPFLPIVPADTLKLRMALLPGINRTVQKNGITIDYITYFSETLRKYIIPTQYKKLKPELGKTVICRRDPRDISKIYIYDEDIQDYITVPYADIRKPQMNLSELRVSIAEARKKVSGRELEPHDIFEAHERLHSYVAQAKEEKKSIRRKESSKKHQEKTLQKDKERIDYKENQSPYTPITSKEENDDNDYEIYPIG</sequence>
<protein>
    <recommendedName>
        <fullName evidence="2">Integrase catalytic domain-containing protein</fullName>
    </recommendedName>
</protein>
<dbReference type="PATRIC" id="fig|1447263.3.peg.1266"/>
<gene>
    <name evidence="3" type="ORF">AF80_06480</name>
</gene>
<dbReference type="Proteomes" id="UP000035154">
    <property type="component" value="Unassembled WGS sequence"/>
</dbReference>
<reference evidence="3 4" key="1">
    <citation type="submission" date="2014-01" db="EMBL/GenBank/DDBJ databases">
        <title>Development of a Comparative Genomic Fingerprinting Assay for High Resolution Genotyping of Arcobacter butzleri.</title>
        <authorList>
            <person name="Webb A.L."/>
            <person name="Inglis G.D."/>
            <person name="Kruczkiewicz P."/>
            <person name="Selinger L.B."/>
            <person name="Taboada E.N."/>
        </authorList>
    </citation>
    <scope>NUCLEOTIDE SEQUENCE [LARGE SCALE GENOMIC DNA]</scope>
    <source>
        <strain evidence="3 4">L355</strain>
    </source>
</reference>
<dbReference type="InterPro" id="IPR001584">
    <property type="entry name" value="Integrase_cat-core"/>
</dbReference>
<dbReference type="InterPro" id="IPR036397">
    <property type="entry name" value="RNaseH_sf"/>
</dbReference>
<dbReference type="Gene3D" id="3.30.420.10">
    <property type="entry name" value="Ribonuclease H-like superfamily/Ribonuclease H"/>
    <property type="match status" value="1"/>
</dbReference>
<dbReference type="PROSITE" id="PS50994">
    <property type="entry name" value="INTEGRASE"/>
    <property type="match status" value="1"/>
</dbReference>
<dbReference type="SUPFAM" id="SSF53098">
    <property type="entry name" value="Ribonuclease H-like"/>
    <property type="match status" value="1"/>
</dbReference>
<evidence type="ECO:0000256" key="1">
    <source>
        <dbReference type="SAM" id="MobiDB-lite"/>
    </source>
</evidence>
<evidence type="ECO:0000259" key="2">
    <source>
        <dbReference type="PROSITE" id="PS50994"/>
    </source>
</evidence>
<dbReference type="GO" id="GO:0003676">
    <property type="term" value="F:nucleic acid binding"/>
    <property type="evidence" value="ECO:0007669"/>
    <property type="project" value="InterPro"/>
</dbReference>
<dbReference type="Pfam" id="PF09299">
    <property type="entry name" value="Mu-transpos_C"/>
    <property type="match status" value="1"/>
</dbReference>
<feature type="region of interest" description="Disordered" evidence="1">
    <location>
        <begin position="572"/>
        <end position="628"/>
    </location>
</feature>
<dbReference type="InterPro" id="IPR015378">
    <property type="entry name" value="Transposase-like_Mu_C"/>
</dbReference>